<comment type="caution">
    <text evidence="1">The sequence shown here is derived from an EMBL/GenBank/DDBJ whole genome shotgun (WGS) entry which is preliminary data.</text>
</comment>
<dbReference type="Proteomes" id="UP001060085">
    <property type="component" value="Linkage Group LG02"/>
</dbReference>
<keyword evidence="2" id="KW-1185">Reference proteome</keyword>
<evidence type="ECO:0000313" key="1">
    <source>
        <dbReference type="EMBL" id="KAI5678992.1"/>
    </source>
</evidence>
<gene>
    <name evidence="1" type="ORF">M9H77_09942</name>
</gene>
<organism evidence="1 2">
    <name type="scientific">Catharanthus roseus</name>
    <name type="common">Madagascar periwinkle</name>
    <name type="synonym">Vinca rosea</name>
    <dbReference type="NCBI Taxonomy" id="4058"/>
    <lineage>
        <taxon>Eukaryota</taxon>
        <taxon>Viridiplantae</taxon>
        <taxon>Streptophyta</taxon>
        <taxon>Embryophyta</taxon>
        <taxon>Tracheophyta</taxon>
        <taxon>Spermatophyta</taxon>
        <taxon>Magnoliopsida</taxon>
        <taxon>eudicotyledons</taxon>
        <taxon>Gunneridae</taxon>
        <taxon>Pentapetalae</taxon>
        <taxon>asterids</taxon>
        <taxon>lamiids</taxon>
        <taxon>Gentianales</taxon>
        <taxon>Apocynaceae</taxon>
        <taxon>Rauvolfioideae</taxon>
        <taxon>Vinceae</taxon>
        <taxon>Catharanthinae</taxon>
        <taxon>Catharanthus</taxon>
    </lineage>
</organism>
<evidence type="ECO:0000313" key="2">
    <source>
        <dbReference type="Proteomes" id="UP001060085"/>
    </source>
</evidence>
<name>A0ACC0C269_CATRO</name>
<reference evidence="2" key="1">
    <citation type="journal article" date="2023" name="Nat. Plants">
        <title>Single-cell RNA sequencing provides a high-resolution roadmap for understanding the multicellular compartmentation of specialized metabolism.</title>
        <authorList>
            <person name="Sun S."/>
            <person name="Shen X."/>
            <person name="Li Y."/>
            <person name="Li Y."/>
            <person name="Wang S."/>
            <person name="Li R."/>
            <person name="Zhang H."/>
            <person name="Shen G."/>
            <person name="Guo B."/>
            <person name="Wei J."/>
            <person name="Xu J."/>
            <person name="St-Pierre B."/>
            <person name="Chen S."/>
            <person name="Sun C."/>
        </authorList>
    </citation>
    <scope>NUCLEOTIDE SEQUENCE [LARGE SCALE GENOMIC DNA]</scope>
</reference>
<dbReference type="EMBL" id="CM044702">
    <property type="protein sequence ID" value="KAI5678992.1"/>
    <property type="molecule type" value="Genomic_DNA"/>
</dbReference>
<accession>A0ACC0C269</accession>
<sequence length="176" mass="19491">MAQWEIARLEAEARLVREAKFVIPNPINSLSKDSLLALPPLNKQQPMVPPCLDILKASERSSWADINLNFNVGTLLSPNSVLMPPFPDNMNFITAAASASASVSPRLDNYAQKGNEVEGTIEMQEIMGSFSDQVDFGDQSFSLGIPNSRLMEFPDEFLLSDNCCVGGYLEDNKYWN</sequence>
<proteinExistence type="predicted"/>
<protein>
    <submittedName>
        <fullName evidence="1">Uncharacterized protein</fullName>
    </submittedName>
</protein>